<evidence type="ECO:0000256" key="3">
    <source>
        <dbReference type="ARBA" id="ARBA00012099"/>
    </source>
</evidence>
<dbReference type="UniPathway" id="UPA00618">
    <property type="reaction ID" value="UER00672"/>
</dbReference>
<dbReference type="GeneID" id="18918897"/>
<dbReference type="PANTHER" id="PTHR10196:SF69">
    <property type="entry name" value="GLYCEROL KINASE"/>
    <property type="match status" value="1"/>
</dbReference>
<evidence type="ECO:0000259" key="11">
    <source>
        <dbReference type="Pfam" id="PF00370"/>
    </source>
</evidence>
<dbReference type="Gene3D" id="3.30.420.40">
    <property type="match status" value="2"/>
</dbReference>
<evidence type="ECO:0000256" key="8">
    <source>
        <dbReference type="ARBA" id="ARBA00022840"/>
    </source>
</evidence>
<organism evidence="13 14">
    <name type="scientific">Phanerochaete carnosa (strain HHB-10118-sp)</name>
    <name type="common">White-rot fungus</name>
    <name type="synonym">Peniophora carnosa</name>
    <dbReference type="NCBI Taxonomy" id="650164"/>
    <lineage>
        <taxon>Eukaryota</taxon>
        <taxon>Fungi</taxon>
        <taxon>Dikarya</taxon>
        <taxon>Basidiomycota</taxon>
        <taxon>Agaricomycotina</taxon>
        <taxon>Agaricomycetes</taxon>
        <taxon>Polyporales</taxon>
        <taxon>Phanerochaetaceae</taxon>
        <taxon>Phanerochaete</taxon>
    </lineage>
</organism>
<evidence type="ECO:0000256" key="2">
    <source>
        <dbReference type="ARBA" id="ARBA00009156"/>
    </source>
</evidence>
<evidence type="ECO:0000256" key="6">
    <source>
        <dbReference type="ARBA" id="ARBA00022777"/>
    </source>
</evidence>
<comment type="pathway">
    <text evidence="1">Polyol metabolism; glycerol degradation via glycerol kinase pathway; sn-glycerol 3-phosphate from glycerol: step 1/1.</text>
</comment>
<evidence type="ECO:0000313" key="14">
    <source>
        <dbReference type="Proteomes" id="UP000008370"/>
    </source>
</evidence>
<dbReference type="STRING" id="650164.K5VG27"/>
<evidence type="ECO:0000256" key="5">
    <source>
        <dbReference type="ARBA" id="ARBA00022741"/>
    </source>
</evidence>
<name>K5VG27_PHACS</name>
<feature type="domain" description="Carbohydrate kinase FGGY C-terminal" evidence="12">
    <location>
        <begin position="275"/>
        <end position="466"/>
    </location>
</feature>
<dbReference type="InParanoid" id="K5VG27"/>
<accession>K5VG27</accession>
<dbReference type="NCBIfam" id="NF000756">
    <property type="entry name" value="PRK00047.1"/>
    <property type="match status" value="1"/>
</dbReference>
<evidence type="ECO:0000256" key="1">
    <source>
        <dbReference type="ARBA" id="ARBA00005190"/>
    </source>
</evidence>
<dbReference type="PANTHER" id="PTHR10196">
    <property type="entry name" value="SUGAR KINASE"/>
    <property type="match status" value="1"/>
</dbReference>
<evidence type="ECO:0000259" key="12">
    <source>
        <dbReference type="Pfam" id="PF02782"/>
    </source>
</evidence>
<keyword evidence="4 10" id="KW-0808">Transferase</keyword>
<dbReference type="KEGG" id="pco:PHACADRAFT_264722"/>
<protein>
    <recommendedName>
        <fullName evidence="3">glycerol kinase</fullName>
        <ecNumber evidence="3">2.7.1.30</ecNumber>
    </recommendedName>
    <alternativeName>
        <fullName evidence="9">ATP:glycerol 3-phosphotransferase</fullName>
    </alternativeName>
</protein>
<dbReference type="InterPro" id="IPR042018">
    <property type="entry name" value="GK1-3_metazoan-type"/>
</dbReference>
<proteinExistence type="inferred from homology"/>
<dbReference type="Proteomes" id="UP000008370">
    <property type="component" value="Unassembled WGS sequence"/>
</dbReference>
<comment type="similarity">
    <text evidence="2 10">Belongs to the FGGY kinase family.</text>
</comment>
<dbReference type="RefSeq" id="XP_007401343.1">
    <property type="nucleotide sequence ID" value="XM_007401281.1"/>
</dbReference>
<keyword evidence="8" id="KW-0067">ATP-binding</keyword>
<dbReference type="SUPFAM" id="SSF53067">
    <property type="entry name" value="Actin-like ATPase domain"/>
    <property type="match status" value="2"/>
</dbReference>
<evidence type="ECO:0000256" key="10">
    <source>
        <dbReference type="RuleBase" id="RU003733"/>
    </source>
</evidence>
<dbReference type="FunFam" id="3.30.420.40:FF:000086">
    <property type="entry name" value="Glycerol kinase"/>
    <property type="match status" value="1"/>
</dbReference>
<dbReference type="HOGENOM" id="CLU_009281_2_3_1"/>
<evidence type="ECO:0000256" key="9">
    <source>
        <dbReference type="ARBA" id="ARBA00043149"/>
    </source>
</evidence>
<keyword evidence="14" id="KW-1185">Reference proteome</keyword>
<dbReference type="EMBL" id="JH930479">
    <property type="protein sequence ID" value="EKM50153.1"/>
    <property type="molecule type" value="Genomic_DNA"/>
</dbReference>
<dbReference type="Pfam" id="PF00370">
    <property type="entry name" value="FGGY_N"/>
    <property type="match status" value="1"/>
</dbReference>
<dbReference type="GO" id="GO:0046167">
    <property type="term" value="P:glycerol-3-phosphate biosynthetic process"/>
    <property type="evidence" value="ECO:0007669"/>
    <property type="project" value="TreeGrafter"/>
</dbReference>
<dbReference type="PIRSF" id="PIRSF000538">
    <property type="entry name" value="GlpK"/>
    <property type="match status" value="1"/>
</dbReference>
<dbReference type="GO" id="GO:0005524">
    <property type="term" value="F:ATP binding"/>
    <property type="evidence" value="ECO:0007669"/>
    <property type="project" value="UniProtKB-KW"/>
</dbReference>
<dbReference type="InterPro" id="IPR018485">
    <property type="entry name" value="FGGY_C"/>
</dbReference>
<keyword evidence="7" id="KW-0319">Glycerol metabolism</keyword>
<dbReference type="EC" id="2.7.1.30" evidence="3"/>
<keyword evidence="6 10" id="KW-0418">Kinase</keyword>
<dbReference type="CDD" id="cd07792">
    <property type="entry name" value="ASKHA_NBD_FGGY_GK1-3-like"/>
    <property type="match status" value="1"/>
</dbReference>
<evidence type="ECO:0000256" key="7">
    <source>
        <dbReference type="ARBA" id="ARBA00022798"/>
    </source>
</evidence>
<dbReference type="InterPro" id="IPR000577">
    <property type="entry name" value="Carb_kinase_FGGY"/>
</dbReference>
<dbReference type="AlphaFoldDB" id="K5VG27"/>
<dbReference type="GO" id="GO:0006641">
    <property type="term" value="P:triglyceride metabolic process"/>
    <property type="evidence" value="ECO:0007669"/>
    <property type="project" value="TreeGrafter"/>
</dbReference>
<dbReference type="GO" id="GO:0005739">
    <property type="term" value="C:mitochondrion"/>
    <property type="evidence" value="ECO:0007669"/>
    <property type="project" value="TreeGrafter"/>
</dbReference>
<feature type="domain" description="Carbohydrate kinase FGGY N-terminal" evidence="11">
    <location>
        <begin position="2"/>
        <end position="266"/>
    </location>
</feature>
<dbReference type="Pfam" id="PF02782">
    <property type="entry name" value="FGGY_C"/>
    <property type="match status" value="1"/>
</dbReference>
<dbReference type="FunFam" id="3.30.420.40:FF:000108">
    <property type="entry name" value="Glycerol kinase, glycosomal"/>
    <property type="match status" value="1"/>
</dbReference>
<keyword evidence="5" id="KW-0547">Nucleotide-binding</keyword>
<evidence type="ECO:0000313" key="13">
    <source>
        <dbReference type="EMBL" id="EKM50153.1"/>
    </source>
</evidence>
<dbReference type="InterPro" id="IPR018484">
    <property type="entry name" value="FGGY_N"/>
</dbReference>
<gene>
    <name evidence="13" type="ORF">PHACADRAFT_264722</name>
</gene>
<dbReference type="GO" id="GO:0019563">
    <property type="term" value="P:glycerol catabolic process"/>
    <property type="evidence" value="ECO:0007669"/>
    <property type="project" value="UniProtKB-UniPathway"/>
</dbReference>
<reference evidence="13 14" key="1">
    <citation type="journal article" date="2012" name="BMC Genomics">
        <title>Comparative genomics of the white-rot fungi, Phanerochaete carnosa and P. chrysosporium, to elucidate the genetic basis of the distinct wood types they colonize.</title>
        <authorList>
            <person name="Suzuki H."/>
            <person name="MacDonald J."/>
            <person name="Syed K."/>
            <person name="Salamov A."/>
            <person name="Hori C."/>
            <person name="Aerts A."/>
            <person name="Henrissat B."/>
            <person name="Wiebenga A."/>
            <person name="vanKuyk P.A."/>
            <person name="Barry K."/>
            <person name="Lindquist E."/>
            <person name="LaButti K."/>
            <person name="Lapidus A."/>
            <person name="Lucas S."/>
            <person name="Coutinho P."/>
            <person name="Gong Y."/>
            <person name="Samejima M."/>
            <person name="Mahadevan R."/>
            <person name="Abou-Zaid M."/>
            <person name="de Vries R.P."/>
            <person name="Igarashi K."/>
            <person name="Yadav J.S."/>
            <person name="Grigoriev I.V."/>
            <person name="Master E.R."/>
        </authorList>
    </citation>
    <scope>NUCLEOTIDE SEQUENCE [LARGE SCALE GENOMIC DNA]</scope>
    <source>
        <strain evidence="13 14">HHB-10118-sp</strain>
    </source>
</reference>
<evidence type="ECO:0000256" key="4">
    <source>
        <dbReference type="ARBA" id="ARBA00022679"/>
    </source>
</evidence>
<dbReference type="GO" id="GO:0004370">
    <property type="term" value="F:glycerol kinase activity"/>
    <property type="evidence" value="ECO:0007669"/>
    <property type="project" value="UniProtKB-EC"/>
</dbReference>
<dbReference type="PROSITE" id="PS00445">
    <property type="entry name" value="FGGY_KINASES_2"/>
    <property type="match status" value="1"/>
</dbReference>
<dbReference type="InterPro" id="IPR043129">
    <property type="entry name" value="ATPase_NBD"/>
</dbReference>
<sequence>MIFDSYANVVASHQMEFKQYYPRSSWHEHDADQIMESCDACIEKACAELEEQGWTKESVKVIGITNQRETTVLWSRKTGKPVSHAIVWDDTRVMGLVTKYENHARERGVPYEGKVHKGEDALKALRKLTGLPLSTYFSALKIRWMIDAWADPDEEKVASKWANVKKAYDADDLCFGTVESWIVYRLTGGAQGGVHVSDVTNASRTLLLNLRSLKWDPVLLEFFDLKENILPRLVSSSEVYGKIKYGALKGVEIAGLAGDQQAALVGNKCLRQGEAKCTYGTGAFLLFCTGEEIVESNAGLLSTVAYQNGPNSKPVYCLEGSIGVAGSGIHWLRDSMHLVPTAPHVNILAAEVADTGGVYFVTAMGGLFAPYWDSSATGMIIGISTATKPAHVVRAMLEANAFMTRAVAESMKVDSGVDLPQMKVDGGMTNGDMVMQVVADLAGCEIVRPEMRESTALGSALLAGSAVRLFGWDIARPETLHEVNTAGSAIFKPQTTKEYRDKKWAGWQRAVERSRGWVREDDE</sequence>
<dbReference type="InterPro" id="IPR018483">
    <property type="entry name" value="Carb_kinase_FGGY_CS"/>
</dbReference>
<dbReference type="OrthoDB" id="5422795at2759"/>